<reference evidence="2 3" key="1">
    <citation type="journal article" date="2014" name="J. Microbiol.">
        <title>Diaminobutyricibacter tongyongensis gen. nov., sp. nov. and Homoserinibacter gongjuensis gen. nov., sp. nov. belong to the family Microbacteriaceae.</title>
        <authorList>
            <person name="Kim S.J."/>
            <person name="Ahn J.H."/>
            <person name="Weon H.Y."/>
            <person name="Hamada M."/>
            <person name="Suzuki K."/>
            <person name="Kwon S.W."/>
        </authorList>
    </citation>
    <scope>NUCLEOTIDE SEQUENCE [LARGE SCALE GENOMIC DNA]</scope>
    <source>
        <strain evidence="2 3">NBRC 108724</strain>
    </source>
</reference>
<gene>
    <name evidence="2" type="ORF">G3T36_02410</name>
</gene>
<dbReference type="EMBL" id="JAAGWY010000001">
    <property type="protein sequence ID" value="NEN04713.1"/>
    <property type="molecule type" value="Genomic_DNA"/>
</dbReference>
<organism evidence="2 3">
    <name type="scientific">Leifsonia tongyongensis</name>
    <dbReference type="NCBI Taxonomy" id="1268043"/>
    <lineage>
        <taxon>Bacteria</taxon>
        <taxon>Bacillati</taxon>
        <taxon>Actinomycetota</taxon>
        <taxon>Actinomycetes</taxon>
        <taxon>Micrococcales</taxon>
        <taxon>Microbacteriaceae</taxon>
        <taxon>Leifsonia</taxon>
    </lineage>
</organism>
<dbReference type="Proteomes" id="UP000474967">
    <property type="component" value="Unassembled WGS sequence"/>
</dbReference>
<dbReference type="RefSeq" id="WP_163287813.1">
    <property type="nucleotide sequence ID" value="NZ_JAAGWY010000001.1"/>
</dbReference>
<feature type="transmembrane region" description="Helical" evidence="1">
    <location>
        <begin position="45"/>
        <end position="70"/>
    </location>
</feature>
<comment type="caution">
    <text evidence="2">The sequence shown here is derived from an EMBL/GenBank/DDBJ whole genome shotgun (WGS) entry which is preliminary data.</text>
</comment>
<evidence type="ECO:0000313" key="3">
    <source>
        <dbReference type="Proteomes" id="UP000474967"/>
    </source>
</evidence>
<protein>
    <submittedName>
        <fullName evidence="2">Uncharacterized protein</fullName>
    </submittedName>
</protein>
<keyword evidence="1" id="KW-1133">Transmembrane helix</keyword>
<feature type="transmembrane region" description="Helical" evidence="1">
    <location>
        <begin position="12"/>
        <end position="33"/>
    </location>
</feature>
<evidence type="ECO:0000313" key="2">
    <source>
        <dbReference type="EMBL" id="NEN04713.1"/>
    </source>
</evidence>
<keyword evidence="1" id="KW-0472">Membrane</keyword>
<dbReference type="AlphaFoldDB" id="A0A6L9XTL4"/>
<keyword evidence="3" id="KW-1185">Reference proteome</keyword>
<evidence type="ECO:0000256" key="1">
    <source>
        <dbReference type="SAM" id="Phobius"/>
    </source>
</evidence>
<accession>A0A6L9XTL4</accession>
<keyword evidence="1" id="KW-0812">Transmembrane</keyword>
<sequence length="214" mass="23324">MTEPDSRSPRTFPVVVYGLALGVAVLGLVARVVSAHDEGNSWLDVMGMLLIIGAGIVVLLFALSEMFAWLDRVRTRALRRLYPTAFIAEVATDSTLVSQADAFSMQSTGKRTRLRPSAYVSIVADREAVRFFRGSHNPRQVAAFRSAAVRRVELGSSQSGARMVPCLDIVFEDGTAHGRLSVHLMRFGRVLPGFVRNDSLADAVRGFRTASGVE</sequence>
<name>A0A6L9XTL4_9MICO</name>
<proteinExistence type="predicted"/>